<accession>A0ABD5WXW6</accession>
<dbReference type="AlphaFoldDB" id="A0ABD5WXW6"/>
<dbReference type="GO" id="GO:0016787">
    <property type="term" value="F:hydrolase activity"/>
    <property type="evidence" value="ECO:0007669"/>
    <property type="project" value="UniProtKB-KW"/>
</dbReference>
<dbReference type="SUPFAM" id="SSF53474">
    <property type="entry name" value="alpha/beta-Hydrolases"/>
    <property type="match status" value="1"/>
</dbReference>
<dbReference type="RefSeq" id="WP_276239134.1">
    <property type="nucleotide sequence ID" value="NZ_CP119989.1"/>
</dbReference>
<gene>
    <name evidence="1" type="ORF">ACFQKD_03670</name>
</gene>
<keyword evidence="2" id="KW-1185">Reference proteome</keyword>
<reference evidence="1 2" key="1">
    <citation type="journal article" date="2019" name="Int. J. Syst. Evol. Microbiol.">
        <title>The Global Catalogue of Microorganisms (GCM) 10K type strain sequencing project: providing services to taxonomists for standard genome sequencing and annotation.</title>
        <authorList>
            <consortium name="The Broad Institute Genomics Platform"/>
            <consortium name="The Broad Institute Genome Sequencing Center for Infectious Disease"/>
            <person name="Wu L."/>
            <person name="Ma J."/>
        </authorList>
    </citation>
    <scope>NUCLEOTIDE SEQUENCE [LARGE SCALE GENOMIC DNA]</scope>
    <source>
        <strain evidence="1 2">DT55</strain>
    </source>
</reference>
<keyword evidence="1" id="KW-0378">Hydrolase</keyword>
<dbReference type="EMBL" id="JBHTAG010000002">
    <property type="protein sequence ID" value="MFC7096394.1"/>
    <property type="molecule type" value="Genomic_DNA"/>
</dbReference>
<dbReference type="Proteomes" id="UP001596388">
    <property type="component" value="Unassembled WGS sequence"/>
</dbReference>
<evidence type="ECO:0000313" key="2">
    <source>
        <dbReference type="Proteomes" id="UP001596388"/>
    </source>
</evidence>
<dbReference type="GeneID" id="79269719"/>
<name>A0ABD5WXW6_9EURY</name>
<dbReference type="Gene3D" id="3.40.50.1820">
    <property type="entry name" value="alpha/beta hydrolase"/>
    <property type="match status" value="1"/>
</dbReference>
<evidence type="ECO:0000313" key="1">
    <source>
        <dbReference type="EMBL" id="MFC7096394.1"/>
    </source>
</evidence>
<proteinExistence type="predicted"/>
<dbReference type="InterPro" id="IPR029058">
    <property type="entry name" value="AB_hydrolase_fold"/>
</dbReference>
<protein>
    <submittedName>
        <fullName evidence="1">Alpha/beta hydrolase</fullName>
    </submittedName>
</protein>
<sequence length="465" mass="51115">MTEQLSTPLTHQVIASPLGVLFQSRLFERVKIATVDREFGVLRARAAADVAGTDVDRFLEELGVTNPIDDSLTSKIARALEKHDDAKSRYESVTAEWDDVFWGDRQRSIDERTRLEKERRAAGAAWVSPQKTFKFASKNDLVDIVDFDVPDPETTIAEWGSLTPAEVYAPPEEVPEIAQSATMRGPDTREYLVRFPSPSPYVDDTAYARVYEPSDAPPDAPLPTLVYGTGLAMACDSIEYWTEEEYVGRELAPSGYRVVLPIPPWHGRREIPGWYTGEPYLARMPVSAIELYATQAIETAVVIDWARSRGAPTVGVGGLSLGGIVAMFVAAHAGTWPEHMRPDVAIPVAASADIGELLFESSLTEILGVSGALRDEGWTPALLSELDPLLNAPETPGIPADRIFAVGGLVDEMTQYSTTSDTLDRWGVPESNRLEWDCGHFGVTLRAMRTDEFQEFVKGALETGQ</sequence>
<organism evidence="1 2">
    <name type="scientific">Halobaculum marinum</name>
    <dbReference type="NCBI Taxonomy" id="3031996"/>
    <lineage>
        <taxon>Archaea</taxon>
        <taxon>Methanobacteriati</taxon>
        <taxon>Methanobacteriota</taxon>
        <taxon>Stenosarchaea group</taxon>
        <taxon>Halobacteria</taxon>
        <taxon>Halobacteriales</taxon>
        <taxon>Haloferacaceae</taxon>
        <taxon>Halobaculum</taxon>
    </lineage>
</organism>
<comment type="caution">
    <text evidence="1">The sequence shown here is derived from an EMBL/GenBank/DDBJ whole genome shotgun (WGS) entry which is preliminary data.</text>
</comment>